<feature type="transmembrane region" description="Helical" evidence="6">
    <location>
        <begin position="268"/>
        <end position="290"/>
    </location>
</feature>
<dbReference type="KEGG" id="mgo:AFA91_00060"/>
<dbReference type="PANTHER" id="PTHR32322:SF2">
    <property type="entry name" value="EAMA DOMAIN-CONTAINING PROTEIN"/>
    <property type="match status" value="1"/>
</dbReference>
<dbReference type="EMBL" id="CP012150">
    <property type="protein sequence ID" value="AKS30529.1"/>
    <property type="molecule type" value="Genomic_DNA"/>
</dbReference>
<proteinExistence type="inferred from homology"/>
<feature type="domain" description="EamA" evidence="7">
    <location>
        <begin position="170"/>
        <end position="314"/>
    </location>
</feature>
<protein>
    <recommendedName>
        <fullName evidence="7">EamA domain-containing protein</fullName>
    </recommendedName>
</protein>
<dbReference type="Pfam" id="PF00892">
    <property type="entry name" value="EamA"/>
    <property type="match status" value="2"/>
</dbReference>
<dbReference type="InterPro" id="IPR050638">
    <property type="entry name" value="AA-Vitamin_Transporters"/>
</dbReference>
<keyword evidence="3 6" id="KW-0812">Transmembrane</keyword>
<evidence type="ECO:0000256" key="4">
    <source>
        <dbReference type="ARBA" id="ARBA00022989"/>
    </source>
</evidence>
<evidence type="ECO:0000313" key="9">
    <source>
        <dbReference type="Proteomes" id="UP000062255"/>
    </source>
</evidence>
<name>A0A0K0WZD7_MYCGD</name>
<comment type="subcellular location">
    <subcellularLocation>
        <location evidence="1">Membrane</location>
        <topology evidence="1">Multi-pass membrane protein</topology>
    </subcellularLocation>
</comment>
<reference evidence="8 9" key="1">
    <citation type="submission" date="2015-07" db="EMBL/GenBank/DDBJ databases">
        <title>Complete genome sequence of Mycobacterium goodii X7B, a facultative thermophilic biodesulfurizing bacterium.</title>
        <authorList>
            <person name="Yu B."/>
            <person name="Li F."/>
            <person name="Xu P."/>
        </authorList>
    </citation>
    <scope>NUCLEOTIDE SEQUENCE [LARGE SCALE GENOMIC DNA]</scope>
    <source>
        <strain evidence="8 9">X7B</strain>
    </source>
</reference>
<feature type="transmembrane region" description="Helical" evidence="6">
    <location>
        <begin position="144"/>
        <end position="163"/>
    </location>
</feature>
<evidence type="ECO:0000256" key="6">
    <source>
        <dbReference type="SAM" id="Phobius"/>
    </source>
</evidence>
<dbReference type="PATRIC" id="fig|134601.6.peg.16"/>
<dbReference type="Proteomes" id="UP000062255">
    <property type="component" value="Chromosome"/>
</dbReference>
<feature type="transmembrane region" description="Helical" evidence="6">
    <location>
        <begin position="85"/>
        <end position="106"/>
    </location>
</feature>
<feature type="transmembrane region" description="Helical" evidence="6">
    <location>
        <begin position="201"/>
        <end position="223"/>
    </location>
</feature>
<organism evidence="8 9">
    <name type="scientific">Mycolicibacterium goodii</name>
    <name type="common">Mycobacterium goodii</name>
    <dbReference type="NCBI Taxonomy" id="134601"/>
    <lineage>
        <taxon>Bacteria</taxon>
        <taxon>Bacillati</taxon>
        <taxon>Actinomycetota</taxon>
        <taxon>Actinomycetes</taxon>
        <taxon>Mycobacteriales</taxon>
        <taxon>Mycobacteriaceae</taxon>
        <taxon>Mycolicibacterium</taxon>
    </lineage>
</organism>
<sequence length="339" mass="35834">MLTKIGLGGEMSPMITPNRAKFLAVVAVVAATLLFAVNSGVSRILLWSGITPATLISFRLTITAMLMAGWAVLTSRRMLRPPSGRLMLVVVIHGIVGVAALQTLFLVAVDRITLGLALTVQYMAPILVALWVRHVQRIDLPRQVWLGLGLSLLGLAAVTRIWSGLTADPLGLLASIGAASCFATYFIVGEVAASVTDTLRLLIWSFAAGAVGLNIVAPAWNLLGHLGRQVTLQGRLDSLDVPLWAVVVWFVVLGTMVPYVMVLGSMRLLSATVVSSTHMLEPAAGFAIGWMWFAEAMSPIAVLGCAAVMAGVLLAQRGTQAVSGATANRWDAECRASGL</sequence>
<evidence type="ECO:0000313" key="8">
    <source>
        <dbReference type="EMBL" id="AKS30529.1"/>
    </source>
</evidence>
<evidence type="ECO:0000256" key="5">
    <source>
        <dbReference type="ARBA" id="ARBA00023136"/>
    </source>
</evidence>
<feature type="transmembrane region" description="Helical" evidence="6">
    <location>
        <begin position="20"/>
        <end position="38"/>
    </location>
</feature>
<gene>
    <name evidence="8" type="ORF">AFA91_00060</name>
</gene>
<evidence type="ECO:0000259" key="7">
    <source>
        <dbReference type="Pfam" id="PF00892"/>
    </source>
</evidence>
<dbReference type="STRING" id="134601.AFA91_00060"/>
<feature type="transmembrane region" description="Helical" evidence="6">
    <location>
        <begin position="169"/>
        <end position="189"/>
    </location>
</feature>
<feature type="transmembrane region" description="Helical" evidence="6">
    <location>
        <begin position="44"/>
        <end position="73"/>
    </location>
</feature>
<dbReference type="InterPro" id="IPR037185">
    <property type="entry name" value="EmrE-like"/>
</dbReference>
<feature type="transmembrane region" description="Helical" evidence="6">
    <location>
        <begin position="112"/>
        <end position="132"/>
    </location>
</feature>
<evidence type="ECO:0000256" key="1">
    <source>
        <dbReference type="ARBA" id="ARBA00004141"/>
    </source>
</evidence>
<dbReference type="PANTHER" id="PTHR32322">
    <property type="entry name" value="INNER MEMBRANE TRANSPORTER"/>
    <property type="match status" value="1"/>
</dbReference>
<evidence type="ECO:0000256" key="2">
    <source>
        <dbReference type="ARBA" id="ARBA00007362"/>
    </source>
</evidence>
<feature type="transmembrane region" description="Helical" evidence="6">
    <location>
        <begin position="296"/>
        <end position="315"/>
    </location>
</feature>
<feature type="domain" description="EamA" evidence="7">
    <location>
        <begin position="24"/>
        <end position="159"/>
    </location>
</feature>
<dbReference type="GO" id="GO:0016020">
    <property type="term" value="C:membrane"/>
    <property type="evidence" value="ECO:0007669"/>
    <property type="project" value="UniProtKB-SubCell"/>
</dbReference>
<comment type="similarity">
    <text evidence="2">Belongs to the EamA transporter family.</text>
</comment>
<keyword evidence="4 6" id="KW-1133">Transmembrane helix</keyword>
<dbReference type="AlphaFoldDB" id="A0A0K0WZD7"/>
<keyword evidence="5 6" id="KW-0472">Membrane</keyword>
<evidence type="ECO:0000256" key="3">
    <source>
        <dbReference type="ARBA" id="ARBA00022692"/>
    </source>
</evidence>
<accession>A0A0K0WZD7</accession>
<dbReference type="InterPro" id="IPR000620">
    <property type="entry name" value="EamA_dom"/>
</dbReference>
<dbReference type="SUPFAM" id="SSF103481">
    <property type="entry name" value="Multidrug resistance efflux transporter EmrE"/>
    <property type="match status" value="2"/>
</dbReference>
<feature type="transmembrane region" description="Helical" evidence="6">
    <location>
        <begin position="243"/>
        <end position="261"/>
    </location>
</feature>